<proteinExistence type="predicted"/>
<evidence type="ECO:0000313" key="2">
    <source>
        <dbReference type="Proteomes" id="UP000267096"/>
    </source>
</evidence>
<evidence type="ECO:0000313" key="1">
    <source>
        <dbReference type="EMBL" id="VDK42178.1"/>
    </source>
</evidence>
<reference evidence="3" key="1">
    <citation type="submission" date="2017-02" db="UniProtKB">
        <authorList>
            <consortium name="WormBaseParasite"/>
        </authorList>
    </citation>
    <scope>IDENTIFICATION</scope>
</reference>
<dbReference type="WBParaSite" id="ASIM_0001027501-mRNA-1">
    <property type="protein sequence ID" value="ASIM_0001027501-mRNA-1"/>
    <property type="gene ID" value="ASIM_0001027501"/>
</dbReference>
<organism evidence="3">
    <name type="scientific">Anisakis simplex</name>
    <name type="common">Herring worm</name>
    <dbReference type="NCBI Taxonomy" id="6269"/>
    <lineage>
        <taxon>Eukaryota</taxon>
        <taxon>Metazoa</taxon>
        <taxon>Ecdysozoa</taxon>
        <taxon>Nematoda</taxon>
        <taxon>Chromadorea</taxon>
        <taxon>Rhabditida</taxon>
        <taxon>Spirurina</taxon>
        <taxon>Ascaridomorpha</taxon>
        <taxon>Ascaridoidea</taxon>
        <taxon>Anisakidae</taxon>
        <taxon>Anisakis</taxon>
        <taxon>Anisakis simplex complex</taxon>
    </lineage>
</organism>
<dbReference type="Proteomes" id="UP000267096">
    <property type="component" value="Unassembled WGS sequence"/>
</dbReference>
<dbReference type="PANTHER" id="PTHR13228:SF3">
    <property type="entry name" value="CONSERVED OLIGOMERIC GOLGI COMPLEX SUBUNIT 5"/>
    <property type="match status" value="1"/>
</dbReference>
<sequence>MSFERDAEDVIWGKKDWNEYVSELIRSDSLDESILLERIEVVKDGIGRQLRKAVEQNHSRLVEQAGALQGLDSACEVISSEMTHLYVNAETLSKRFAFTYQQLMFYALQLERLYAMNRTVSALNRCEKLLNRLKTLNELVRRTETICELQDVIQSTAPLADILHLRDTLLDTVPRVSKECRKSTIEQLKSSLQTLHSPMVQCCIRALHNLNCYDVEMNATLDEESHKLDAEFLKLSANPGGAAKSLPALVGSIQSTLEQFSLLDADIATKMSERIANIIRVRLPENAPYAARFLHQVTVMLKRTIATQLQPIHNALKPLKIALISHALDRLFEVVNKAFHDPQSATVVVDQVNGAIREQLSSVSWDAELTNDMESSIIKTIELCAIKIENMLILDDDALQISANISAVQLLNYTLLNVAHLLTVSWRRYSAPLSRVMGAAHDAILNVAKRSVCTILLSLHDEPLASTVQPSPYARELVQYLLSATLVRPIDDEKSNILSRDLLHIAETLKEFGEDELMLDDINNVANALLLPAEQLVNSPHLPFWAVVQLLICQCESSILSPPESTNWTKLEYVKWFMTHTDVERRDFLKSLMDFYTRSVLSNNRTEFVRNYHFILHVLNVQPLDK</sequence>
<reference evidence="1 2" key="2">
    <citation type="submission" date="2018-11" db="EMBL/GenBank/DDBJ databases">
        <authorList>
            <consortium name="Pathogen Informatics"/>
        </authorList>
    </citation>
    <scope>NUCLEOTIDE SEQUENCE [LARGE SCALE GENOMIC DNA]</scope>
</reference>
<protein>
    <submittedName>
        <fullName evidence="3">Conserved oligomeric Golgi complex subunit 5</fullName>
    </submittedName>
</protein>
<dbReference type="PANTHER" id="PTHR13228">
    <property type="entry name" value="CONSERVED OLIGOMERIC GOLGI COMPLEX COMPONENT 5"/>
    <property type="match status" value="1"/>
</dbReference>
<dbReference type="OrthoDB" id="18786at2759"/>
<gene>
    <name evidence="1" type="ORF">ASIM_LOCUS10006</name>
</gene>
<evidence type="ECO:0000313" key="3">
    <source>
        <dbReference type="WBParaSite" id="ASIM_0001027501-mRNA-1"/>
    </source>
</evidence>
<keyword evidence="2" id="KW-1185">Reference proteome</keyword>
<accession>A0A0M3JRC7</accession>
<name>A0A0M3JRC7_ANISI</name>
<dbReference type="GO" id="GO:0017119">
    <property type="term" value="C:Golgi transport complex"/>
    <property type="evidence" value="ECO:0007669"/>
    <property type="project" value="InterPro"/>
</dbReference>
<dbReference type="EMBL" id="UYRR01030980">
    <property type="protein sequence ID" value="VDK42178.1"/>
    <property type="molecule type" value="Genomic_DNA"/>
</dbReference>
<dbReference type="AlphaFoldDB" id="A0A0M3JRC7"/>
<dbReference type="GO" id="GO:0006891">
    <property type="term" value="P:intra-Golgi vesicle-mediated transport"/>
    <property type="evidence" value="ECO:0007669"/>
    <property type="project" value="InterPro"/>
</dbReference>
<dbReference type="InterPro" id="IPR019465">
    <property type="entry name" value="Cog5"/>
</dbReference>